<dbReference type="EMBL" id="QFKX01000002">
    <property type="protein sequence ID" value="PWH06600.1"/>
    <property type="molecule type" value="Genomic_DNA"/>
</dbReference>
<sequence length="434" mass="46208">MPPGPDAQTPTSSLAVTVGPLRHTWPALVLPVVLGGASVAMVVLTQTWVYIAGCLLLGLALLLLLRAVLHGRVRTVLAPLAGLAVAAATLCLPILVTAVRVDGAVAWHRDDLPQDEHSAPYVGKNHLVFTRGGRTEVVETSSGRTLSTDGADRESSRLSSSGDVYVESEALDGSRDVWRVSDGKRTRVGSFVVPENGTLDVIAAEDGYAAVRICPPESDTSATPTTCRVTGTTPDGSTGWSTELGYGTGYDLDRHPIPLRGFGMDPGTRDPVLLDPRTGSTEAPANPDLDPDVLMSTYTPTEPRSSSFEVDEAHPQRRLAETPGFAFALEDSTLFVEPDGARAWRQQIPGAPADQQVVAVANGQVVITSKPTAWSPYRSWLHPDSEQVTVLSAKNGTMLTTTEIRHPGDIHPTGGHFVLVSRGDGHERSWDVVD</sequence>
<feature type="region of interest" description="Disordered" evidence="1">
    <location>
        <begin position="219"/>
        <end position="242"/>
    </location>
</feature>
<evidence type="ECO:0000313" key="4">
    <source>
        <dbReference type="Proteomes" id="UP000245590"/>
    </source>
</evidence>
<dbReference type="Proteomes" id="UP000245590">
    <property type="component" value="Unassembled WGS sequence"/>
</dbReference>
<feature type="compositionally biased region" description="Low complexity" evidence="1">
    <location>
        <begin position="223"/>
        <end position="233"/>
    </location>
</feature>
<keyword evidence="2" id="KW-0812">Transmembrane</keyword>
<evidence type="ECO:0000313" key="3">
    <source>
        <dbReference type="EMBL" id="PWH06600.1"/>
    </source>
</evidence>
<protein>
    <submittedName>
        <fullName evidence="3">Uncharacterized protein</fullName>
    </submittedName>
</protein>
<feature type="region of interest" description="Disordered" evidence="1">
    <location>
        <begin position="139"/>
        <end position="163"/>
    </location>
</feature>
<name>A0A2U2RL62_9MICO</name>
<keyword evidence="2" id="KW-0472">Membrane</keyword>
<feature type="compositionally biased region" description="Polar residues" evidence="1">
    <location>
        <begin position="139"/>
        <end position="148"/>
    </location>
</feature>
<keyword evidence="2" id="KW-1133">Transmembrane helix</keyword>
<gene>
    <name evidence="3" type="ORF">DEO23_06520</name>
</gene>
<comment type="caution">
    <text evidence="3">The sequence shown here is derived from an EMBL/GenBank/DDBJ whole genome shotgun (WGS) entry which is preliminary data.</text>
</comment>
<organism evidence="3 4">
    <name type="scientific">Brachybacterium endophyticum</name>
    <dbReference type="NCBI Taxonomy" id="2182385"/>
    <lineage>
        <taxon>Bacteria</taxon>
        <taxon>Bacillati</taxon>
        <taxon>Actinomycetota</taxon>
        <taxon>Actinomycetes</taxon>
        <taxon>Micrococcales</taxon>
        <taxon>Dermabacteraceae</taxon>
        <taxon>Brachybacterium</taxon>
    </lineage>
</organism>
<evidence type="ECO:0000256" key="1">
    <source>
        <dbReference type="SAM" id="MobiDB-lite"/>
    </source>
</evidence>
<dbReference type="AlphaFoldDB" id="A0A2U2RL62"/>
<feature type="transmembrane region" description="Helical" evidence="2">
    <location>
        <begin position="25"/>
        <end position="44"/>
    </location>
</feature>
<feature type="transmembrane region" description="Helical" evidence="2">
    <location>
        <begin position="50"/>
        <end position="69"/>
    </location>
</feature>
<keyword evidence="4" id="KW-1185">Reference proteome</keyword>
<feature type="transmembrane region" description="Helical" evidence="2">
    <location>
        <begin position="76"/>
        <end position="96"/>
    </location>
</feature>
<evidence type="ECO:0000256" key="2">
    <source>
        <dbReference type="SAM" id="Phobius"/>
    </source>
</evidence>
<proteinExistence type="predicted"/>
<accession>A0A2U2RL62</accession>
<reference evidence="3 4" key="1">
    <citation type="submission" date="2018-05" db="EMBL/GenBank/DDBJ databases">
        <title>Brachybacterium sp. M1HQ-2T, whole genome shotgun sequence.</title>
        <authorList>
            <person name="Tuo L."/>
        </authorList>
    </citation>
    <scope>NUCLEOTIDE SEQUENCE [LARGE SCALE GENOMIC DNA]</scope>
    <source>
        <strain evidence="3 4">M1HQ-2</strain>
    </source>
</reference>